<gene>
    <name evidence="3" type="ORF">LVJ94_49250</name>
</gene>
<dbReference type="InterPro" id="IPR023885">
    <property type="entry name" value="4Fe4S-binding_SPASM_dom"/>
</dbReference>
<dbReference type="InterPro" id="IPR013785">
    <property type="entry name" value="Aldolase_TIM"/>
</dbReference>
<keyword evidence="2" id="KW-0479">Metal-binding</keyword>
<evidence type="ECO:0000313" key="4">
    <source>
        <dbReference type="Proteomes" id="UP001374803"/>
    </source>
</evidence>
<sequence>MTRAQVTLDGPREIHDARRFYRGGQPSFERILSNLQIARDILPLIIRINVDSENRVHIPELVRVLRESGIFDGKCKAVIYASPVVPYTEQARMLWRPIEQTELPSLGQGIETSLEAVGLTDRSRPTHSLLDGNRGGCNAMQHHSFVIGPKGHLFKCELGIHDQREAVGHVLTTAAEEPAARRRLPLLKPGVKALDWDAYNPYDNESCSSCQFVPICKSGCPKKVMEGAEDFMKATCDYWDINFSELLHQALSEASR</sequence>
<dbReference type="RefSeq" id="WP_394834511.1">
    <property type="nucleotide sequence ID" value="NZ_CP089929.1"/>
</dbReference>
<evidence type="ECO:0000313" key="3">
    <source>
        <dbReference type="EMBL" id="WXB04868.1"/>
    </source>
</evidence>
<accession>A0ABZ2L1N7</accession>
<dbReference type="Gene3D" id="3.20.20.70">
    <property type="entry name" value="Aldolase class I"/>
    <property type="match status" value="1"/>
</dbReference>
<keyword evidence="2" id="KW-0408">Iron</keyword>
<evidence type="ECO:0000256" key="1">
    <source>
        <dbReference type="ARBA" id="ARBA00001966"/>
    </source>
</evidence>
<protein>
    <submittedName>
        <fullName evidence="3">SPASM domain-containing protein</fullName>
    </submittedName>
</protein>
<dbReference type="InterPro" id="IPR058240">
    <property type="entry name" value="rSAM_sf"/>
</dbReference>
<comment type="cofactor">
    <cofactor evidence="1">
        <name>[4Fe-4S] cluster</name>
        <dbReference type="ChEBI" id="CHEBI:49883"/>
    </cofactor>
</comment>
<dbReference type="NCBIfam" id="TIGR04085">
    <property type="entry name" value="rSAM_more_4Fe4S"/>
    <property type="match status" value="1"/>
</dbReference>
<keyword evidence="4" id="KW-1185">Reference proteome</keyword>
<proteinExistence type="predicted"/>
<dbReference type="Proteomes" id="UP001374803">
    <property type="component" value="Chromosome"/>
</dbReference>
<dbReference type="PANTHER" id="PTHR43787">
    <property type="entry name" value="FEMO COFACTOR BIOSYNTHESIS PROTEIN NIFB-RELATED"/>
    <property type="match status" value="1"/>
</dbReference>
<dbReference type="SUPFAM" id="SSF102114">
    <property type="entry name" value="Radical SAM enzymes"/>
    <property type="match status" value="1"/>
</dbReference>
<keyword evidence="2" id="KW-0004">4Fe-4S</keyword>
<organism evidence="3 4">
    <name type="scientific">Pendulispora rubella</name>
    <dbReference type="NCBI Taxonomy" id="2741070"/>
    <lineage>
        <taxon>Bacteria</taxon>
        <taxon>Pseudomonadati</taxon>
        <taxon>Myxococcota</taxon>
        <taxon>Myxococcia</taxon>
        <taxon>Myxococcales</taxon>
        <taxon>Sorangiineae</taxon>
        <taxon>Pendulisporaceae</taxon>
        <taxon>Pendulispora</taxon>
    </lineage>
</organism>
<dbReference type="PANTHER" id="PTHR43787:SF3">
    <property type="entry name" value="ARYLSULFATASE REGULATORY PROTEIN"/>
    <property type="match status" value="1"/>
</dbReference>
<reference evidence="3" key="1">
    <citation type="submission" date="2021-12" db="EMBL/GenBank/DDBJ databases">
        <title>Discovery of the Pendulisporaceae a myxobacterial family with distinct sporulation behavior and unique specialized metabolism.</title>
        <authorList>
            <person name="Garcia R."/>
            <person name="Popoff A."/>
            <person name="Bader C.D."/>
            <person name="Loehr J."/>
            <person name="Walesch S."/>
            <person name="Walt C."/>
            <person name="Boldt J."/>
            <person name="Bunk B."/>
            <person name="Haeckl F.J.F.P.J."/>
            <person name="Gunesch A.P."/>
            <person name="Birkelbach J."/>
            <person name="Nuebel U."/>
            <person name="Pietschmann T."/>
            <person name="Bach T."/>
            <person name="Mueller R."/>
        </authorList>
    </citation>
    <scope>NUCLEOTIDE SEQUENCE</scope>
    <source>
        <strain evidence="3">MSr11367</strain>
    </source>
</reference>
<keyword evidence="2" id="KW-0411">Iron-sulfur</keyword>
<dbReference type="EMBL" id="CP089983">
    <property type="protein sequence ID" value="WXB04868.1"/>
    <property type="molecule type" value="Genomic_DNA"/>
</dbReference>
<evidence type="ECO:0000256" key="2">
    <source>
        <dbReference type="ARBA" id="ARBA00022485"/>
    </source>
</evidence>
<name>A0ABZ2L1N7_9BACT</name>